<dbReference type="Proteomes" id="UP000054018">
    <property type="component" value="Unassembled WGS sequence"/>
</dbReference>
<dbReference type="EMBL" id="KN833817">
    <property type="protein sequence ID" value="KIK17894.1"/>
    <property type="molecule type" value="Genomic_DNA"/>
</dbReference>
<organism evidence="2 3">
    <name type="scientific">Pisolithus microcarpus 441</name>
    <dbReference type="NCBI Taxonomy" id="765257"/>
    <lineage>
        <taxon>Eukaryota</taxon>
        <taxon>Fungi</taxon>
        <taxon>Dikarya</taxon>
        <taxon>Basidiomycota</taxon>
        <taxon>Agaricomycotina</taxon>
        <taxon>Agaricomycetes</taxon>
        <taxon>Agaricomycetidae</taxon>
        <taxon>Boletales</taxon>
        <taxon>Sclerodermatineae</taxon>
        <taxon>Pisolithaceae</taxon>
        <taxon>Pisolithus</taxon>
    </lineage>
</organism>
<feature type="region of interest" description="Disordered" evidence="1">
    <location>
        <begin position="162"/>
        <end position="201"/>
    </location>
</feature>
<name>A0A0C9YV48_9AGAM</name>
<feature type="compositionally biased region" description="Basic residues" evidence="1">
    <location>
        <begin position="1"/>
        <end position="10"/>
    </location>
</feature>
<sequence>MAKSCTKKHAMPQAADGLHSALNDPVLGSNTRKKAKMLPSADNPSDQTRRSSRANKGSGGQITQLQNIERIQTQAIARVLPMDVATANEPHNPLAPPSDKQLPQQKTRPSNSRAEEKARLILVIPSDAPVHAPTTSVGGNTLPRPTCQVPIPGSRYGFRLPSPAADSATSCGDSTVPRRTPASRGGTPTNPKVTVPTPPIPLRSSQIVQRAYNSQTRQLSRTFSVHDLNTASQPQGFFDQDVSVPAPPPYYHAGEDGDTECVDDHDSFPSQHGKFPISGDTDIDDISPDEDERTAEAALHTPDPALLAISEQHYGEDSDVVHAYHQHNGFPHVPAPERLCAIRDQQQPSSGITISMPAQDVACGIAQSSQLPPESTGPPTAVLLTANGELTGHPTKLRSYPNKFREVIEQVKLITQCDSAMKNPFPSRSTFLDIMSGEIFNEALVECTNTLPGYWPNYRSQLGILVSIVDIVS</sequence>
<dbReference type="HOGENOM" id="CLU_577604_0_0_1"/>
<keyword evidence="3" id="KW-1185">Reference proteome</keyword>
<proteinExistence type="predicted"/>
<dbReference type="OrthoDB" id="2681006at2759"/>
<dbReference type="AlphaFoldDB" id="A0A0C9YV48"/>
<dbReference type="STRING" id="765257.A0A0C9YV48"/>
<feature type="region of interest" description="Disordered" evidence="1">
    <location>
        <begin position="1"/>
        <end position="67"/>
    </location>
</feature>
<protein>
    <submittedName>
        <fullName evidence="2">Unplaced genomic scaffold scaffold_133, whole genome shotgun sequence</fullName>
    </submittedName>
</protein>
<evidence type="ECO:0000256" key="1">
    <source>
        <dbReference type="SAM" id="MobiDB-lite"/>
    </source>
</evidence>
<evidence type="ECO:0000313" key="2">
    <source>
        <dbReference type="EMBL" id="KIK17894.1"/>
    </source>
</evidence>
<feature type="region of interest" description="Disordered" evidence="1">
    <location>
        <begin position="266"/>
        <end position="292"/>
    </location>
</feature>
<feature type="compositionally biased region" description="Acidic residues" evidence="1">
    <location>
        <begin position="281"/>
        <end position="292"/>
    </location>
</feature>
<evidence type="ECO:0000313" key="3">
    <source>
        <dbReference type="Proteomes" id="UP000054018"/>
    </source>
</evidence>
<accession>A0A0C9YV48</accession>
<reference evidence="3" key="2">
    <citation type="submission" date="2015-01" db="EMBL/GenBank/DDBJ databases">
        <title>Evolutionary Origins and Diversification of the Mycorrhizal Mutualists.</title>
        <authorList>
            <consortium name="DOE Joint Genome Institute"/>
            <consortium name="Mycorrhizal Genomics Consortium"/>
            <person name="Kohler A."/>
            <person name="Kuo A."/>
            <person name="Nagy L.G."/>
            <person name="Floudas D."/>
            <person name="Copeland A."/>
            <person name="Barry K.W."/>
            <person name="Cichocki N."/>
            <person name="Veneault-Fourrey C."/>
            <person name="LaButti K."/>
            <person name="Lindquist E.A."/>
            <person name="Lipzen A."/>
            <person name="Lundell T."/>
            <person name="Morin E."/>
            <person name="Murat C."/>
            <person name="Riley R."/>
            <person name="Ohm R."/>
            <person name="Sun H."/>
            <person name="Tunlid A."/>
            <person name="Henrissat B."/>
            <person name="Grigoriev I.V."/>
            <person name="Hibbett D.S."/>
            <person name="Martin F."/>
        </authorList>
    </citation>
    <scope>NUCLEOTIDE SEQUENCE [LARGE SCALE GENOMIC DNA]</scope>
    <source>
        <strain evidence="3">441</strain>
    </source>
</reference>
<reference evidence="2 3" key="1">
    <citation type="submission" date="2014-04" db="EMBL/GenBank/DDBJ databases">
        <authorList>
            <consortium name="DOE Joint Genome Institute"/>
            <person name="Kuo A."/>
            <person name="Kohler A."/>
            <person name="Costa M.D."/>
            <person name="Nagy L.G."/>
            <person name="Floudas D."/>
            <person name="Copeland A."/>
            <person name="Barry K.W."/>
            <person name="Cichocki N."/>
            <person name="Veneault-Fourrey C."/>
            <person name="LaButti K."/>
            <person name="Lindquist E.A."/>
            <person name="Lipzen A."/>
            <person name="Lundell T."/>
            <person name="Morin E."/>
            <person name="Murat C."/>
            <person name="Sun H."/>
            <person name="Tunlid A."/>
            <person name="Henrissat B."/>
            <person name="Grigoriev I.V."/>
            <person name="Hibbett D.S."/>
            <person name="Martin F."/>
            <person name="Nordberg H.P."/>
            <person name="Cantor M.N."/>
            <person name="Hua S.X."/>
        </authorList>
    </citation>
    <scope>NUCLEOTIDE SEQUENCE [LARGE SCALE GENOMIC DNA]</scope>
    <source>
        <strain evidence="2 3">441</strain>
    </source>
</reference>
<feature type="compositionally biased region" description="Polar residues" evidence="1">
    <location>
        <begin position="101"/>
        <end position="112"/>
    </location>
</feature>
<gene>
    <name evidence="2" type="ORF">PISMIDRAFT_14781</name>
</gene>
<feature type="region of interest" description="Disordered" evidence="1">
    <location>
        <begin position="87"/>
        <end position="115"/>
    </location>
</feature>